<dbReference type="Pfam" id="PF00415">
    <property type="entry name" value="RCC1"/>
    <property type="match status" value="1"/>
</dbReference>
<name>A0A9P7GVQ4_9AGAR</name>
<comment type="caution">
    <text evidence="3">The sequence shown here is derived from an EMBL/GenBank/DDBJ whole genome shotgun (WGS) entry which is preliminary data.</text>
</comment>
<evidence type="ECO:0000256" key="2">
    <source>
        <dbReference type="PROSITE-ProRule" id="PRU00235"/>
    </source>
</evidence>
<proteinExistence type="predicted"/>
<keyword evidence="4" id="KW-1185">Reference proteome</keyword>
<dbReference type="PANTHER" id="PTHR22870:SF466">
    <property type="entry name" value="ANKYRIN REPEAT-CONTAINING PROTEIN"/>
    <property type="match status" value="1"/>
</dbReference>
<dbReference type="SUPFAM" id="SSF50985">
    <property type="entry name" value="RCC1/BLIP-II"/>
    <property type="match status" value="1"/>
</dbReference>
<dbReference type="PROSITE" id="PS00626">
    <property type="entry name" value="RCC1_2"/>
    <property type="match status" value="1"/>
</dbReference>
<dbReference type="PANTHER" id="PTHR22870">
    <property type="entry name" value="REGULATOR OF CHROMOSOME CONDENSATION"/>
    <property type="match status" value="1"/>
</dbReference>
<dbReference type="OrthoDB" id="5370059at2759"/>
<evidence type="ECO:0000313" key="3">
    <source>
        <dbReference type="EMBL" id="KAG5653902.1"/>
    </source>
</evidence>
<keyword evidence="1" id="KW-0677">Repeat</keyword>
<feature type="repeat" description="RCC1" evidence="2">
    <location>
        <begin position="281"/>
        <end position="334"/>
    </location>
</feature>
<dbReference type="InterPro" id="IPR000408">
    <property type="entry name" value="Reg_chr_condens"/>
</dbReference>
<dbReference type="Proteomes" id="UP000717328">
    <property type="component" value="Unassembled WGS sequence"/>
</dbReference>
<dbReference type="PRINTS" id="PR00633">
    <property type="entry name" value="RCCNDNSATION"/>
</dbReference>
<evidence type="ECO:0000313" key="4">
    <source>
        <dbReference type="Proteomes" id="UP000717328"/>
    </source>
</evidence>
<dbReference type="InterPro" id="IPR051210">
    <property type="entry name" value="Ub_ligase/GEF_domain"/>
</dbReference>
<feature type="repeat" description="RCC1" evidence="2">
    <location>
        <begin position="182"/>
        <end position="237"/>
    </location>
</feature>
<dbReference type="Gene3D" id="2.130.10.30">
    <property type="entry name" value="Regulator of chromosome condensation 1/beta-lactamase-inhibitor protein II"/>
    <property type="match status" value="2"/>
</dbReference>
<accession>A0A9P7GVQ4</accession>
<dbReference type="EMBL" id="JABCKI010000028">
    <property type="protein sequence ID" value="KAG5653902.1"/>
    <property type="molecule type" value="Genomic_DNA"/>
</dbReference>
<gene>
    <name evidence="3" type="ORF">H0H81_009494</name>
</gene>
<organism evidence="3 4">
    <name type="scientific">Sphagnurus paluster</name>
    <dbReference type="NCBI Taxonomy" id="117069"/>
    <lineage>
        <taxon>Eukaryota</taxon>
        <taxon>Fungi</taxon>
        <taxon>Dikarya</taxon>
        <taxon>Basidiomycota</taxon>
        <taxon>Agaricomycotina</taxon>
        <taxon>Agaricomycetes</taxon>
        <taxon>Agaricomycetidae</taxon>
        <taxon>Agaricales</taxon>
        <taxon>Tricholomatineae</taxon>
        <taxon>Lyophyllaceae</taxon>
        <taxon>Sphagnurus</taxon>
    </lineage>
</organism>
<dbReference type="Pfam" id="PF13540">
    <property type="entry name" value="RCC1_2"/>
    <property type="match status" value="1"/>
</dbReference>
<protein>
    <submittedName>
        <fullName evidence="3">Uncharacterized protein</fullName>
    </submittedName>
</protein>
<dbReference type="InterPro" id="IPR009091">
    <property type="entry name" value="RCC1/BLIP-II"/>
</dbReference>
<dbReference type="AlphaFoldDB" id="A0A9P7GVQ4"/>
<reference evidence="3" key="2">
    <citation type="submission" date="2021-10" db="EMBL/GenBank/DDBJ databases">
        <title>Phylogenomics reveals ancestral predisposition of the termite-cultivated fungus Termitomyces towards a domesticated lifestyle.</title>
        <authorList>
            <person name="Auxier B."/>
            <person name="Grum-Grzhimaylo A."/>
            <person name="Cardenas M.E."/>
            <person name="Lodge J.D."/>
            <person name="Laessoe T."/>
            <person name="Pedersen O."/>
            <person name="Smith M.E."/>
            <person name="Kuyper T.W."/>
            <person name="Franco-Molano E.A."/>
            <person name="Baroni T.J."/>
            <person name="Aanen D.K."/>
        </authorList>
    </citation>
    <scope>NUCLEOTIDE SEQUENCE</scope>
    <source>
        <strain evidence="3">D49</strain>
    </source>
</reference>
<sequence>MPPNTTRILDIASGANHTVLLLETRSIAGNFELELWGSGDGSSGQLGPVHRQLLEAGSSTTVFRPLGLPISQLGLSGYKPRMISASWETTYIVFSHEINSDVLVSMGKDDFGDLGVGGGNGRAKGKGKEKIERASLNIVSFAHLIVDGFLLGDAALAFRSIEAGQHHVLVHFDVTLGDCIKSCIAGWGASRHGQLGAVFGKDGKPVPYLPSPTLVTINDDITYIALGNQHTVLLNKSGKVLGLGSNRKGQLQRLEQLEDATHIGCTWNGTYVITGKTQGTTQIHAMGSGMHGQLGRLHASAIQDPGTTVELDTAFCWNISLACGTEHILALLSLSPAPAAPEVWGWGWNEHGNLGTGKTDDISVPVKLWPPVSTENDDSPRALRIWAGCGTSWIFTTS</sequence>
<dbReference type="PROSITE" id="PS50012">
    <property type="entry name" value="RCC1_3"/>
    <property type="match status" value="2"/>
</dbReference>
<reference evidence="3" key="1">
    <citation type="submission" date="2021-02" db="EMBL/GenBank/DDBJ databases">
        <authorList>
            <person name="Nieuwenhuis M."/>
            <person name="Van De Peppel L.J.J."/>
        </authorList>
    </citation>
    <scope>NUCLEOTIDE SEQUENCE</scope>
    <source>
        <strain evidence="3">D49</strain>
    </source>
</reference>
<evidence type="ECO:0000256" key="1">
    <source>
        <dbReference type="ARBA" id="ARBA00022737"/>
    </source>
</evidence>